<reference evidence="1" key="1">
    <citation type="submission" date="2023-07" db="EMBL/GenBank/DDBJ databases">
        <authorList>
            <consortium name="AG Swart"/>
            <person name="Singh M."/>
            <person name="Singh A."/>
            <person name="Seah K."/>
            <person name="Emmerich C."/>
        </authorList>
    </citation>
    <scope>NUCLEOTIDE SEQUENCE</scope>
    <source>
        <strain evidence="1">DP1</strain>
    </source>
</reference>
<dbReference type="Proteomes" id="UP001295684">
    <property type="component" value="Unassembled WGS sequence"/>
</dbReference>
<dbReference type="EMBL" id="CAMPGE010014811">
    <property type="protein sequence ID" value="CAI2373461.1"/>
    <property type="molecule type" value="Genomic_DNA"/>
</dbReference>
<accession>A0AAD2CWQ4</accession>
<evidence type="ECO:0000313" key="1">
    <source>
        <dbReference type="EMBL" id="CAI2373461.1"/>
    </source>
</evidence>
<evidence type="ECO:0000313" key="2">
    <source>
        <dbReference type="Proteomes" id="UP001295684"/>
    </source>
</evidence>
<name>A0AAD2CWQ4_EUPCR</name>
<dbReference type="AlphaFoldDB" id="A0AAD2CWQ4"/>
<gene>
    <name evidence="1" type="ORF">ECRASSUSDP1_LOCUS14807</name>
</gene>
<protein>
    <submittedName>
        <fullName evidence="1">Uncharacterized protein</fullName>
    </submittedName>
</protein>
<keyword evidence="2" id="KW-1185">Reference proteome</keyword>
<organism evidence="1 2">
    <name type="scientific">Euplotes crassus</name>
    <dbReference type="NCBI Taxonomy" id="5936"/>
    <lineage>
        <taxon>Eukaryota</taxon>
        <taxon>Sar</taxon>
        <taxon>Alveolata</taxon>
        <taxon>Ciliophora</taxon>
        <taxon>Intramacronucleata</taxon>
        <taxon>Spirotrichea</taxon>
        <taxon>Hypotrichia</taxon>
        <taxon>Euplotida</taxon>
        <taxon>Euplotidae</taxon>
        <taxon>Moneuplotes</taxon>
    </lineage>
</organism>
<sequence length="125" mass="14565">MIFFESVDILNDTESIDLQYFRKNTVLEAQSSNLRSKEPIWVKILTFLHRKATLQLRLSSILLMRLLENTKRLKLIQKSEEMTFSTQTKLRLVYPSLRVLTMLFKCAISGSITPIDDRTCQIPSL</sequence>
<proteinExistence type="predicted"/>
<comment type="caution">
    <text evidence="1">The sequence shown here is derived from an EMBL/GenBank/DDBJ whole genome shotgun (WGS) entry which is preliminary data.</text>
</comment>